<feature type="transmembrane region" description="Helical" evidence="5">
    <location>
        <begin position="234"/>
        <end position="254"/>
    </location>
</feature>
<dbReference type="SUPFAM" id="SSF52540">
    <property type="entry name" value="P-loop containing nucleoside triphosphate hydrolases"/>
    <property type="match status" value="1"/>
</dbReference>
<keyword evidence="2" id="KW-0547">Nucleotide-binding</keyword>
<reference evidence="7" key="1">
    <citation type="journal article" date="2011" name="PLoS Biol.">
        <title>Gene gain and loss during evolution of obligate parasitism in the white rust pathogen of Arabidopsis thaliana.</title>
        <authorList>
            <person name="Kemen E."/>
            <person name="Gardiner A."/>
            <person name="Schultz-Larsen T."/>
            <person name="Kemen A.C."/>
            <person name="Balmuth A.L."/>
            <person name="Robert-Seilaniantz A."/>
            <person name="Bailey K."/>
            <person name="Holub E."/>
            <person name="Studholme D.J."/>
            <person name="Maclean D."/>
            <person name="Jones J.D."/>
        </authorList>
    </citation>
    <scope>NUCLEOTIDE SEQUENCE</scope>
</reference>
<evidence type="ECO:0000256" key="2">
    <source>
        <dbReference type="ARBA" id="ARBA00022741"/>
    </source>
</evidence>
<dbReference type="AlphaFoldDB" id="F0W3M0"/>
<dbReference type="GO" id="GO:0005524">
    <property type="term" value="F:ATP binding"/>
    <property type="evidence" value="ECO:0007669"/>
    <property type="project" value="UniProtKB-KW"/>
</dbReference>
<keyword evidence="4" id="KW-0238">DNA-binding</keyword>
<evidence type="ECO:0000259" key="6">
    <source>
        <dbReference type="PROSITE" id="PS00486"/>
    </source>
</evidence>
<comment type="similarity">
    <text evidence="1">Belongs to the DNA mismatch repair MutS family.</text>
</comment>
<dbReference type="Pfam" id="PF00488">
    <property type="entry name" value="MutS_V"/>
    <property type="match status" value="1"/>
</dbReference>
<reference evidence="7" key="2">
    <citation type="submission" date="2011-02" db="EMBL/GenBank/DDBJ databases">
        <authorList>
            <person name="MacLean D."/>
        </authorList>
    </citation>
    <scope>NUCLEOTIDE SEQUENCE</scope>
</reference>
<proteinExistence type="inferred from homology"/>
<dbReference type="GO" id="GO:0140664">
    <property type="term" value="F:ATP-dependent DNA damage sensor activity"/>
    <property type="evidence" value="ECO:0007669"/>
    <property type="project" value="InterPro"/>
</dbReference>
<evidence type="ECO:0000256" key="4">
    <source>
        <dbReference type="ARBA" id="ARBA00023125"/>
    </source>
</evidence>
<evidence type="ECO:0000313" key="8">
    <source>
        <dbReference type="EMBL" id="CCA16273.1"/>
    </source>
</evidence>
<dbReference type="SUPFAM" id="SSF48334">
    <property type="entry name" value="DNA repair protein MutS, domain III"/>
    <property type="match status" value="1"/>
</dbReference>
<dbReference type="HOGENOM" id="CLU_002472_8_5_1"/>
<dbReference type="GO" id="GO:0030983">
    <property type="term" value="F:mismatched DNA binding"/>
    <property type="evidence" value="ECO:0007669"/>
    <property type="project" value="InterPro"/>
</dbReference>
<evidence type="ECO:0000256" key="3">
    <source>
        <dbReference type="ARBA" id="ARBA00022840"/>
    </source>
</evidence>
<keyword evidence="3" id="KW-0067">ATP-binding</keyword>
<dbReference type="PANTHER" id="PTHR11361:SF21">
    <property type="entry name" value="MUTS PROTEIN HOMOLOG 4"/>
    <property type="match status" value="1"/>
</dbReference>
<dbReference type="PANTHER" id="PTHR11361">
    <property type="entry name" value="DNA MISMATCH REPAIR PROTEIN MUTS FAMILY MEMBER"/>
    <property type="match status" value="1"/>
</dbReference>
<dbReference type="EMBL" id="FR824065">
    <property type="protein sequence ID" value="CCA16273.1"/>
    <property type="molecule type" value="Genomic_DNA"/>
</dbReference>
<dbReference type="InterPro" id="IPR000432">
    <property type="entry name" value="DNA_mismatch_repair_MutS_C"/>
</dbReference>
<keyword evidence="5" id="KW-1133">Transmembrane helix</keyword>
<evidence type="ECO:0000256" key="5">
    <source>
        <dbReference type="SAM" id="Phobius"/>
    </source>
</evidence>
<dbReference type="GO" id="GO:0007131">
    <property type="term" value="P:reciprocal meiotic recombination"/>
    <property type="evidence" value="ECO:0007669"/>
    <property type="project" value="TreeGrafter"/>
</dbReference>
<accession>F0W3M0</accession>
<dbReference type="InterPro" id="IPR045076">
    <property type="entry name" value="MutS"/>
</dbReference>
<organism evidence="7">
    <name type="scientific">Albugo laibachii Nc14</name>
    <dbReference type="NCBI Taxonomy" id="890382"/>
    <lineage>
        <taxon>Eukaryota</taxon>
        <taxon>Sar</taxon>
        <taxon>Stramenopiles</taxon>
        <taxon>Oomycota</taxon>
        <taxon>Peronosporomycetes</taxon>
        <taxon>Albuginales</taxon>
        <taxon>Albuginaceae</taxon>
        <taxon>Albugo</taxon>
    </lineage>
</organism>
<dbReference type="InterPro" id="IPR027417">
    <property type="entry name" value="P-loop_NTPase"/>
</dbReference>
<feature type="domain" description="DNA mismatch repair proteins mutS family" evidence="6">
    <location>
        <begin position="295"/>
        <end position="311"/>
    </location>
</feature>
<protein>
    <submittedName>
        <fullName evidence="7">DNA mismatch repair protein mutS putative</fullName>
    </submittedName>
</protein>
<dbReference type="InterPro" id="IPR036187">
    <property type="entry name" value="DNA_mismatch_repair_MutS_sf"/>
</dbReference>
<sequence length="445" mass="50133">MLDVARRTYLDTIEKIYEHVQEYNETLRIPVRLAYTDLKGYHLTIPFNVENAPSILIKRVVKKKGTTRPLSRSSFWLTILFTVVQCTTKELSSLNDRLQESMVAVYKLSNGVVQDLLKKLRPYASELYSMVECIGLLDMLLSFTNMIALSPVEKPCKPSQCHFLQNLSALCIDTRPVIFERGNLVIKQGRHPLVERSIRERDYVANDLYFDSMSTFHVISGPNCAGKSTYMKSVAIITILAHMGCYVPAVAAFIPLRDRICTRFGTSDDMEENASTFKVEMTETAFILEKATTASLVLIDELGRGTASDEGCALAWSISETLIAKSIYTCFATHFRQLNELASVYINCKCYHLAASFSETNIRYFHTLNDGNCPEFPKYGIQAAKMCGLPQDIIRDAEEIYDRLQSKQQSIRTSIPDSVPRVDSKLLHQLLALIHAGLDKKGTSS</sequence>
<dbReference type="PROSITE" id="PS00486">
    <property type="entry name" value="DNA_MISMATCH_REPAIR_2"/>
    <property type="match status" value="1"/>
</dbReference>
<dbReference type="FunFam" id="3.40.50.300:FF:000870">
    <property type="entry name" value="MutS protein homolog 4"/>
    <property type="match status" value="1"/>
</dbReference>
<dbReference type="Gene3D" id="1.10.1420.10">
    <property type="match status" value="2"/>
</dbReference>
<evidence type="ECO:0000313" key="7">
    <source>
        <dbReference type="EMBL" id="CCA15663.1"/>
    </source>
</evidence>
<dbReference type="GO" id="GO:0005634">
    <property type="term" value="C:nucleus"/>
    <property type="evidence" value="ECO:0007669"/>
    <property type="project" value="TreeGrafter"/>
</dbReference>
<name>F0W3M0_9STRA</name>
<gene>
    <name evidence="7" type="primary">AlNc14C13G1581</name>
    <name evidence="8" type="synonym">AlNc14C20G2052</name>
    <name evidence="7" type="ORF">ALNC14_018060</name>
    <name evidence="8" type="ORF">ALNC14_024160</name>
</gene>
<keyword evidence="5" id="KW-0472">Membrane</keyword>
<evidence type="ECO:0000256" key="1">
    <source>
        <dbReference type="ARBA" id="ARBA00006271"/>
    </source>
</evidence>
<keyword evidence="5" id="KW-0812">Transmembrane</keyword>
<dbReference type="GO" id="GO:0006298">
    <property type="term" value="P:mismatch repair"/>
    <property type="evidence" value="ECO:0007669"/>
    <property type="project" value="InterPro"/>
</dbReference>
<dbReference type="Gene3D" id="3.40.50.300">
    <property type="entry name" value="P-loop containing nucleotide triphosphate hydrolases"/>
    <property type="match status" value="1"/>
</dbReference>
<dbReference type="EMBL" id="FR824058">
    <property type="protein sequence ID" value="CCA15663.1"/>
    <property type="molecule type" value="Genomic_DNA"/>
</dbReference>
<dbReference type="SMART" id="SM00534">
    <property type="entry name" value="MUTSac"/>
    <property type="match status" value="1"/>
</dbReference>